<dbReference type="OrthoDB" id="9785076at2"/>
<dbReference type="Pfam" id="PF12146">
    <property type="entry name" value="Hydrolase_4"/>
    <property type="match status" value="1"/>
</dbReference>
<keyword evidence="4" id="KW-1185">Reference proteome</keyword>
<dbReference type="RefSeq" id="WP_138678453.1">
    <property type="nucleotide sequence ID" value="NZ_SWAD01000064.1"/>
</dbReference>
<protein>
    <submittedName>
        <fullName evidence="3">Hydrolase of the alpha/beta superfamily</fullName>
    </submittedName>
</protein>
<name>A0A5S4EL74_9PROT</name>
<dbReference type="AlphaFoldDB" id="A0A5S4EL74"/>
<evidence type="ECO:0000313" key="3">
    <source>
        <dbReference type="EMBL" id="TMQ76076.1"/>
    </source>
</evidence>
<sequence length="306" mass="34726">MTAHPRDFQVVTADQLLIGASEWRHDGEASGRNVVVIAPATSVRARYYHRFAEYLHASGCDVVTFDYRGIGASRPPGGLRRFNASYVDWGRYDLEAVLQYVTSRYPGQPIDVVAHSIGGFTLGLAASSHRVRRALTVGAQIAYWPDYNPRKRLQMVLRWHLFMPLVAWLFGYFPGARLGWLEDTPLGIVRQWSALHRDFEKQPWKTHRTDPPLPLQFELFRGETLAISLADDDWGTPAAIRRLLDLYKHARRHHLHLEPADIGVSQIGHFAYFNSRFADSLWPLALRWLQTGAMPAPFAARLCAVG</sequence>
<dbReference type="EMBL" id="SWAD01000064">
    <property type="protein sequence ID" value="TMQ76076.1"/>
    <property type="molecule type" value="Genomic_DNA"/>
</dbReference>
<evidence type="ECO:0000256" key="1">
    <source>
        <dbReference type="SAM" id="Phobius"/>
    </source>
</evidence>
<dbReference type="Proteomes" id="UP000306324">
    <property type="component" value="Unassembled WGS sequence"/>
</dbReference>
<dbReference type="InterPro" id="IPR017208">
    <property type="entry name" value="UCP037442_abhydr"/>
</dbReference>
<dbReference type="GO" id="GO:0016787">
    <property type="term" value="F:hydrolase activity"/>
    <property type="evidence" value="ECO:0007669"/>
    <property type="project" value="UniProtKB-KW"/>
</dbReference>
<dbReference type="PIRSF" id="PIRSF037442">
    <property type="entry name" value="UCP037442_abhydr"/>
    <property type="match status" value="1"/>
</dbReference>
<evidence type="ECO:0000313" key="4">
    <source>
        <dbReference type="Proteomes" id="UP000306324"/>
    </source>
</evidence>
<dbReference type="SUPFAM" id="SSF53474">
    <property type="entry name" value="alpha/beta-Hydrolases"/>
    <property type="match status" value="1"/>
</dbReference>
<organism evidence="3 4">
    <name type="scientific">Candidatus Accumulibacter phosphatis</name>
    <dbReference type="NCBI Taxonomy" id="327160"/>
    <lineage>
        <taxon>Bacteria</taxon>
        <taxon>Pseudomonadati</taxon>
        <taxon>Pseudomonadota</taxon>
        <taxon>Betaproteobacteria</taxon>
        <taxon>Candidatus Accumulibacter</taxon>
    </lineage>
</organism>
<dbReference type="InterPro" id="IPR022742">
    <property type="entry name" value="Hydrolase_4"/>
</dbReference>
<keyword evidence="3" id="KW-0378">Hydrolase</keyword>
<accession>A0A5S4EL74</accession>
<keyword evidence="1" id="KW-0472">Membrane</keyword>
<feature type="transmembrane region" description="Helical" evidence="1">
    <location>
        <begin position="159"/>
        <end position="180"/>
    </location>
</feature>
<gene>
    <name evidence="3" type="ORF">ACCUM_0134</name>
</gene>
<keyword evidence="1" id="KW-0812">Transmembrane</keyword>
<dbReference type="Gene3D" id="3.40.50.1820">
    <property type="entry name" value="alpha/beta hydrolase"/>
    <property type="match status" value="1"/>
</dbReference>
<comment type="caution">
    <text evidence="3">The sequence shown here is derived from an EMBL/GenBank/DDBJ whole genome shotgun (WGS) entry which is preliminary data.</text>
</comment>
<proteinExistence type="predicted"/>
<reference evidence="3 4" key="1">
    <citation type="submission" date="2019-04" db="EMBL/GenBank/DDBJ databases">
        <title>A novel phosphate-accumulating bacterium identified in bioreactor for phosphate removal from wastewater.</title>
        <authorList>
            <person name="Kotlyarov R.Y."/>
            <person name="Beletsky A.V."/>
            <person name="Kallistova A.Y."/>
            <person name="Dorofeev A.G."/>
            <person name="Nikolaev Y.Y."/>
            <person name="Pimenov N.V."/>
            <person name="Ravin N.V."/>
            <person name="Mardanov A.V."/>
        </authorList>
    </citation>
    <scope>NUCLEOTIDE SEQUENCE [LARGE SCALE GENOMIC DNA]</scope>
    <source>
        <strain evidence="3 4">Bin19</strain>
    </source>
</reference>
<dbReference type="InterPro" id="IPR029058">
    <property type="entry name" value="AB_hydrolase_fold"/>
</dbReference>
<evidence type="ECO:0000259" key="2">
    <source>
        <dbReference type="Pfam" id="PF12146"/>
    </source>
</evidence>
<feature type="domain" description="Serine aminopeptidase S33" evidence="2">
    <location>
        <begin position="32"/>
        <end position="157"/>
    </location>
</feature>
<keyword evidence="1" id="KW-1133">Transmembrane helix</keyword>